<name>A0ABD2PGY1_9CUCU</name>
<organism evidence="1 2">
    <name type="scientific">Cryptolaemus montrouzieri</name>
    <dbReference type="NCBI Taxonomy" id="559131"/>
    <lineage>
        <taxon>Eukaryota</taxon>
        <taxon>Metazoa</taxon>
        <taxon>Ecdysozoa</taxon>
        <taxon>Arthropoda</taxon>
        <taxon>Hexapoda</taxon>
        <taxon>Insecta</taxon>
        <taxon>Pterygota</taxon>
        <taxon>Neoptera</taxon>
        <taxon>Endopterygota</taxon>
        <taxon>Coleoptera</taxon>
        <taxon>Polyphaga</taxon>
        <taxon>Cucujiformia</taxon>
        <taxon>Coccinelloidea</taxon>
        <taxon>Coccinellidae</taxon>
        <taxon>Scymninae</taxon>
        <taxon>Scymnini</taxon>
        <taxon>Cryptolaemus</taxon>
    </lineage>
</organism>
<dbReference type="AlphaFoldDB" id="A0ABD2PGY1"/>
<dbReference type="Proteomes" id="UP001516400">
    <property type="component" value="Unassembled WGS sequence"/>
</dbReference>
<keyword evidence="2" id="KW-1185">Reference proteome</keyword>
<proteinExistence type="predicted"/>
<gene>
    <name evidence="1" type="ORF">HHI36_023406</name>
</gene>
<sequence>MSMKQRFHEMMDELVANKKDNNFYLDKDKYANCLEEVKTAKNIKKEEAVHYRRIKRYDILTIGDEEKLIATMKEDNGEIKYYVCYDDLFNILEETHFAIGHGGRTRMLKECNRKRFGKCVAFPKKKTGNSKNVNNKTQEKEIIALEQTTEKQISDDSDDTNLTIQIQADSEIESAIQAKQDPIPKKIESIRTIRTKAKFNLENQAENMKTVSADKYSNVEVGQNVGLKVPEIDRAKTDPKSIIAVVIDVKDNKSKKNSQKM</sequence>
<reference evidence="1 2" key="1">
    <citation type="journal article" date="2021" name="BMC Biol.">
        <title>Horizontally acquired antibacterial genes associated with adaptive radiation of ladybird beetles.</title>
        <authorList>
            <person name="Li H.S."/>
            <person name="Tang X.F."/>
            <person name="Huang Y.H."/>
            <person name="Xu Z.Y."/>
            <person name="Chen M.L."/>
            <person name="Du X.Y."/>
            <person name="Qiu B.Y."/>
            <person name="Chen P.T."/>
            <person name="Zhang W."/>
            <person name="Slipinski A."/>
            <person name="Escalona H.E."/>
            <person name="Waterhouse R.M."/>
            <person name="Zwick A."/>
            <person name="Pang H."/>
        </authorList>
    </citation>
    <scope>NUCLEOTIDE SEQUENCE [LARGE SCALE GENOMIC DNA]</scope>
    <source>
        <strain evidence="1">SYSU2018</strain>
    </source>
</reference>
<comment type="caution">
    <text evidence="1">The sequence shown here is derived from an EMBL/GenBank/DDBJ whole genome shotgun (WGS) entry which is preliminary data.</text>
</comment>
<accession>A0ABD2PGY1</accession>
<dbReference type="EMBL" id="JABFTP020000186">
    <property type="protein sequence ID" value="KAL3290034.1"/>
    <property type="molecule type" value="Genomic_DNA"/>
</dbReference>
<protein>
    <submittedName>
        <fullName evidence="1">Uncharacterized protein</fullName>
    </submittedName>
</protein>
<evidence type="ECO:0000313" key="1">
    <source>
        <dbReference type="EMBL" id="KAL3290034.1"/>
    </source>
</evidence>
<evidence type="ECO:0000313" key="2">
    <source>
        <dbReference type="Proteomes" id="UP001516400"/>
    </source>
</evidence>